<comment type="caution">
    <text evidence="8">The sequence shown here is derived from an EMBL/GenBank/DDBJ whole genome shotgun (WGS) entry which is preliminary data.</text>
</comment>
<evidence type="ECO:0000256" key="4">
    <source>
        <dbReference type="ARBA" id="ARBA00022989"/>
    </source>
</evidence>
<dbReference type="GO" id="GO:0055085">
    <property type="term" value="P:transmembrane transport"/>
    <property type="evidence" value="ECO:0007669"/>
    <property type="project" value="InterPro"/>
</dbReference>
<comment type="similarity">
    <text evidence="6">Belongs to the binding-protein-dependent transport system permease family.</text>
</comment>
<evidence type="ECO:0000256" key="1">
    <source>
        <dbReference type="ARBA" id="ARBA00004141"/>
    </source>
</evidence>
<name>A0A855Y8F6_9BACL</name>
<organism evidence="8 9">
    <name type="scientific">Paenibacillus pabuli</name>
    <dbReference type="NCBI Taxonomy" id="1472"/>
    <lineage>
        <taxon>Bacteria</taxon>
        <taxon>Bacillati</taxon>
        <taxon>Bacillota</taxon>
        <taxon>Bacilli</taxon>
        <taxon>Bacillales</taxon>
        <taxon>Paenibacillaceae</taxon>
        <taxon>Paenibacillus</taxon>
    </lineage>
</organism>
<comment type="subcellular location">
    <subcellularLocation>
        <location evidence="6">Cell membrane</location>
        <topology evidence="6">Multi-pass membrane protein</topology>
    </subcellularLocation>
    <subcellularLocation>
        <location evidence="1">Membrane</location>
        <topology evidence="1">Multi-pass membrane protein</topology>
    </subcellularLocation>
</comment>
<protein>
    <submittedName>
        <fullName evidence="8">Osmoprotectant transport system permease protein</fullName>
    </submittedName>
</protein>
<dbReference type="EMBL" id="QGTZ01000007">
    <property type="protein sequence ID" value="PWW38894.1"/>
    <property type="molecule type" value="Genomic_DNA"/>
</dbReference>
<evidence type="ECO:0000259" key="7">
    <source>
        <dbReference type="PROSITE" id="PS50928"/>
    </source>
</evidence>
<dbReference type="PROSITE" id="PS50928">
    <property type="entry name" value="ABC_TM1"/>
    <property type="match status" value="1"/>
</dbReference>
<evidence type="ECO:0000256" key="3">
    <source>
        <dbReference type="ARBA" id="ARBA00022692"/>
    </source>
</evidence>
<reference evidence="8 9" key="1">
    <citation type="submission" date="2018-05" db="EMBL/GenBank/DDBJ databases">
        <title>Freshwater and sediment microbial communities from various areas in North America, analyzing microbe dynamics in response to fracking.</title>
        <authorList>
            <person name="Lamendella R."/>
        </authorList>
    </citation>
    <scope>NUCLEOTIDE SEQUENCE [LARGE SCALE GENOMIC DNA]</scope>
    <source>
        <strain evidence="8 9">DB-3</strain>
    </source>
</reference>
<feature type="transmembrane region" description="Helical" evidence="6">
    <location>
        <begin position="89"/>
        <end position="117"/>
    </location>
</feature>
<feature type="transmembrane region" description="Helical" evidence="6">
    <location>
        <begin position="60"/>
        <end position="83"/>
    </location>
</feature>
<feature type="domain" description="ABC transmembrane type-1" evidence="7">
    <location>
        <begin position="24"/>
        <end position="203"/>
    </location>
</feature>
<dbReference type="GO" id="GO:0005886">
    <property type="term" value="C:plasma membrane"/>
    <property type="evidence" value="ECO:0007669"/>
    <property type="project" value="UniProtKB-SubCell"/>
</dbReference>
<keyword evidence="4 6" id="KW-1133">Transmembrane helix</keyword>
<dbReference type="GO" id="GO:0031460">
    <property type="term" value="P:glycine betaine transport"/>
    <property type="evidence" value="ECO:0007669"/>
    <property type="project" value="TreeGrafter"/>
</dbReference>
<accession>A0A855Y8F6</accession>
<dbReference type="Proteomes" id="UP000247078">
    <property type="component" value="Unassembled WGS sequence"/>
</dbReference>
<dbReference type="PANTHER" id="PTHR30177:SF4">
    <property type="entry name" value="OSMOPROTECTANT IMPORT PERMEASE PROTEIN OSMW"/>
    <property type="match status" value="1"/>
</dbReference>
<feature type="transmembrane region" description="Helical" evidence="6">
    <location>
        <begin position="30"/>
        <end position="48"/>
    </location>
</feature>
<dbReference type="AlphaFoldDB" id="A0A855Y8F6"/>
<feature type="transmembrane region" description="Helical" evidence="6">
    <location>
        <begin position="184"/>
        <end position="205"/>
    </location>
</feature>
<evidence type="ECO:0000313" key="9">
    <source>
        <dbReference type="Proteomes" id="UP000247078"/>
    </source>
</evidence>
<sequence length="218" mass="23640">MQESLWMQLSDYFSNHMLTFLNSWKEHLKISLLALMGSTLIGIALGTLSTKYNRSEKWIISLFQILRIVPSLAILLLLLPIMGTGIRPALVALIILGIPPILMNTVSGLQGVSMSLLESAQGVGMSERQIRWKIQFPVAGPLILTGIKTAAIEIISSATLAAKIGAGGLGEIIFTGLGLNRTDLLLIGGISVAILAIGIGFILDLSERVLFRYKFLQR</sequence>
<dbReference type="CDD" id="cd06261">
    <property type="entry name" value="TM_PBP2"/>
    <property type="match status" value="1"/>
</dbReference>
<gene>
    <name evidence="8" type="ORF">DET56_107296</name>
</gene>
<dbReference type="InterPro" id="IPR051204">
    <property type="entry name" value="ABC_transp_perm/SBD"/>
</dbReference>
<feature type="transmembrane region" description="Helical" evidence="6">
    <location>
        <begin position="138"/>
        <end position="164"/>
    </location>
</feature>
<dbReference type="InterPro" id="IPR035906">
    <property type="entry name" value="MetI-like_sf"/>
</dbReference>
<keyword evidence="3 6" id="KW-0812">Transmembrane</keyword>
<dbReference type="InterPro" id="IPR000515">
    <property type="entry name" value="MetI-like"/>
</dbReference>
<evidence type="ECO:0000256" key="6">
    <source>
        <dbReference type="RuleBase" id="RU363032"/>
    </source>
</evidence>
<dbReference type="SUPFAM" id="SSF161098">
    <property type="entry name" value="MetI-like"/>
    <property type="match status" value="1"/>
</dbReference>
<dbReference type="Pfam" id="PF00528">
    <property type="entry name" value="BPD_transp_1"/>
    <property type="match status" value="1"/>
</dbReference>
<keyword evidence="5 6" id="KW-0472">Membrane</keyword>
<dbReference type="RefSeq" id="WP_110000256.1">
    <property type="nucleotide sequence ID" value="NZ_QGTZ01000007.1"/>
</dbReference>
<evidence type="ECO:0000313" key="8">
    <source>
        <dbReference type="EMBL" id="PWW38894.1"/>
    </source>
</evidence>
<dbReference type="PANTHER" id="PTHR30177">
    <property type="entry name" value="GLYCINE BETAINE/L-PROLINE TRANSPORT SYSTEM PERMEASE PROTEIN PROW"/>
    <property type="match status" value="1"/>
</dbReference>
<keyword evidence="2 6" id="KW-0813">Transport</keyword>
<dbReference type="Gene3D" id="1.10.3720.10">
    <property type="entry name" value="MetI-like"/>
    <property type="match status" value="1"/>
</dbReference>
<proteinExistence type="inferred from homology"/>
<evidence type="ECO:0000256" key="2">
    <source>
        <dbReference type="ARBA" id="ARBA00022448"/>
    </source>
</evidence>
<evidence type="ECO:0000256" key="5">
    <source>
        <dbReference type="ARBA" id="ARBA00023136"/>
    </source>
</evidence>